<protein>
    <recommendedName>
        <fullName evidence="2">Regulatory protein YycH-like domain-containing protein</fullName>
    </recommendedName>
</protein>
<dbReference type="InterPro" id="IPR018604">
    <property type="entry name" value="YycI-like"/>
</dbReference>
<dbReference type="RefSeq" id="WP_155112649.1">
    <property type="nucleotide sequence ID" value="NZ_WMIB01000011.1"/>
</dbReference>
<dbReference type="AlphaFoldDB" id="A0A7X2S6F6"/>
<dbReference type="InterPro" id="IPR042274">
    <property type="entry name" value="YycH/YycI_2"/>
</dbReference>
<evidence type="ECO:0000313" key="4">
    <source>
        <dbReference type="Proteomes" id="UP000434639"/>
    </source>
</evidence>
<dbReference type="GO" id="GO:0016020">
    <property type="term" value="C:membrane"/>
    <property type="evidence" value="ECO:0007669"/>
    <property type="project" value="InterPro"/>
</dbReference>
<keyword evidence="1" id="KW-0812">Transmembrane</keyword>
<dbReference type="EMBL" id="WMIB01000011">
    <property type="protein sequence ID" value="MTH54128.1"/>
    <property type="molecule type" value="Genomic_DNA"/>
</dbReference>
<proteinExistence type="predicted"/>
<name>A0A7X2S6F6_9BACI</name>
<dbReference type="Pfam" id="PF09648">
    <property type="entry name" value="YycI"/>
    <property type="match status" value="1"/>
</dbReference>
<evidence type="ECO:0000313" key="3">
    <source>
        <dbReference type="EMBL" id="MTH54128.1"/>
    </source>
</evidence>
<keyword evidence="1" id="KW-0472">Membrane</keyword>
<sequence>MDWSKTKTIFIFAFLVLDLFLVWQYSQLVITNKYKNIQDASVTDQFKEEAITYPPLDDTPDLPPLKAERHLFTDEERSSLKEQEPAFKEQDPYRLAMKLVEPVKVDKDDLAKADTFVSAQLISGSEYVLWSYNRENSTITYFQRVNDRIVYQKSGDKQLGSIVLHLNENREIISYEQTYMDTADEEEQPQDTATALEALARLYNENDLKPKSEVTEMTLGYYTSQGQDIASQSLQPHWYVEINNKDFYFVNAYDTQVVRPNQQKKLE</sequence>
<dbReference type="Proteomes" id="UP000434639">
    <property type="component" value="Unassembled WGS sequence"/>
</dbReference>
<feature type="domain" description="Regulatory protein YycH-like" evidence="2">
    <location>
        <begin position="33"/>
        <end position="253"/>
    </location>
</feature>
<keyword evidence="4" id="KW-1185">Reference proteome</keyword>
<accession>A0A7X2S6F6</accession>
<comment type="caution">
    <text evidence="3">The sequence shown here is derived from an EMBL/GenBank/DDBJ whole genome shotgun (WGS) entry which is preliminary data.</text>
</comment>
<gene>
    <name evidence="3" type="ORF">GKZ89_11990</name>
</gene>
<keyword evidence="1" id="KW-1133">Transmembrane helix</keyword>
<evidence type="ECO:0000256" key="1">
    <source>
        <dbReference type="SAM" id="Phobius"/>
    </source>
</evidence>
<feature type="transmembrane region" description="Helical" evidence="1">
    <location>
        <begin position="9"/>
        <end position="26"/>
    </location>
</feature>
<reference evidence="3 4" key="1">
    <citation type="journal article" date="2017" name="Int. J. Syst. Evol. Microbiol.">
        <title>Bacillus mangrovi sp. nov., isolated from a sediment sample from a mangrove forest.</title>
        <authorList>
            <person name="Gupta V."/>
            <person name="Singh P.K."/>
            <person name="Korpole S."/>
            <person name="Tanuku N.R.S."/>
            <person name="Pinnaka A.K."/>
        </authorList>
    </citation>
    <scope>NUCLEOTIDE SEQUENCE [LARGE SCALE GENOMIC DNA]</scope>
    <source>
        <strain evidence="3 4">KCTC 33872</strain>
    </source>
</reference>
<organism evidence="3 4">
    <name type="scientific">Metabacillus mangrovi</name>
    <dbReference type="NCBI Taxonomy" id="1491830"/>
    <lineage>
        <taxon>Bacteria</taxon>
        <taxon>Bacillati</taxon>
        <taxon>Bacillota</taxon>
        <taxon>Bacilli</taxon>
        <taxon>Bacillales</taxon>
        <taxon>Bacillaceae</taxon>
        <taxon>Metabacillus</taxon>
    </lineage>
</organism>
<dbReference type="OrthoDB" id="2388036at2"/>
<dbReference type="Gene3D" id="3.30.310.160">
    <property type="entry name" value="YycH protein, domain 2"/>
    <property type="match status" value="1"/>
</dbReference>
<evidence type="ECO:0000259" key="2">
    <source>
        <dbReference type="Pfam" id="PF09648"/>
    </source>
</evidence>